<proteinExistence type="predicted"/>
<dbReference type="HOGENOM" id="CLU_2134901_0_0_1"/>
<dbReference type="GO" id="GO:0000329">
    <property type="term" value="C:fungal-type vacuole membrane"/>
    <property type="evidence" value="ECO:0007669"/>
    <property type="project" value="InterPro"/>
</dbReference>
<dbReference type="InterPro" id="IPR046368">
    <property type="entry name" value="Tag1"/>
</dbReference>
<organism evidence="1 2">
    <name type="scientific">Rhizophagus irregularis (strain DAOM 197198w)</name>
    <name type="common">Glomus intraradices</name>
    <dbReference type="NCBI Taxonomy" id="1432141"/>
    <lineage>
        <taxon>Eukaryota</taxon>
        <taxon>Fungi</taxon>
        <taxon>Fungi incertae sedis</taxon>
        <taxon>Mucoromycota</taxon>
        <taxon>Glomeromycotina</taxon>
        <taxon>Glomeromycetes</taxon>
        <taxon>Glomerales</taxon>
        <taxon>Glomeraceae</taxon>
        <taxon>Rhizophagus</taxon>
    </lineage>
</organism>
<sequence length="113" mass="12252">MSVSGEVTGTGPLKATIQVPDGVKVSWNQLLIGQLPLDTITAQPFTGAKIESSQKFKVLNKTAFAEFNKFMLKEREFTWHLEGIASVEAAGLNLQGIVLSKDVTMGGNIIKKF</sequence>
<comment type="caution">
    <text evidence="1">The sequence shown here is derived from an EMBL/GenBank/DDBJ whole genome shotgun (WGS) entry which is preliminary data.</text>
</comment>
<evidence type="ECO:0000313" key="2">
    <source>
        <dbReference type="Proteomes" id="UP000022910"/>
    </source>
</evidence>
<accession>A0A015LI53</accession>
<name>A0A015LI53_RHIIW</name>
<dbReference type="PANTHER" id="PTHR35895:SF1">
    <property type="entry name" value="LIPID-BINDING SERUM GLYCOPROTEIN C-TERMINAL DOMAIN-CONTAINING PROTEIN"/>
    <property type="match status" value="1"/>
</dbReference>
<dbReference type="Proteomes" id="UP000022910">
    <property type="component" value="Unassembled WGS sequence"/>
</dbReference>
<dbReference type="AlphaFoldDB" id="A0A015LI53"/>
<dbReference type="InterPro" id="IPR022185">
    <property type="entry name" value="DUF3712"/>
</dbReference>
<dbReference type="Pfam" id="PF12505">
    <property type="entry name" value="DUF3712"/>
    <property type="match status" value="1"/>
</dbReference>
<gene>
    <name evidence="1" type="ORF">RirG_006180</name>
</gene>
<dbReference type="PANTHER" id="PTHR35895">
    <property type="entry name" value="CHROMOSOME 16, WHOLE GENOME SHOTGUN SEQUENCE"/>
    <property type="match status" value="1"/>
</dbReference>
<reference evidence="1 2" key="1">
    <citation type="submission" date="2014-02" db="EMBL/GenBank/DDBJ databases">
        <title>Single nucleus genome sequencing reveals high similarity among nuclei of an endomycorrhizal fungus.</title>
        <authorList>
            <person name="Lin K."/>
            <person name="Geurts R."/>
            <person name="Zhang Z."/>
            <person name="Limpens E."/>
            <person name="Saunders D.G."/>
            <person name="Mu D."/>
            <person name="Pang E."/>
            <person name="Cao H."/>
            <person name="Cha H."/>
            <person name="Lin T."/>
            <person name="Zhou Q."/>
            <person name="Shang Y."/>
            <person name="Li Y."/>
            <person name="Ivanov S."/>
            <person name="Sharma T."/>
            <person name="Velzen R.V."/>
            <person name="Ruijter N.D."/>
            <person name="Aanen D.K."/>
            <person name="Win J."/>
            <person name="Kamoun S."/>
            <person name="Bisseling T."/>
            <person name="Huang S."/>
        </authorList>
    </citation>
    <scope>NUCLEOTIDE SEQUENCE [LARGE SCALE GENOMIC DNA]</scope>
    <source>
        <strain evidence="2">DAOM197198w</strain>
    </source>
</reference>
<dbReference type="STRING" id="1432141.A0A015LI53"/>
<evidence type="ECO:0000313" key="1">
    <source>
        <dbReference type="EMBL" id="EXX79379.1"/>
    </source>
</evidence>
<keyword evidence="2" id="KW-1185">Reference proteome</keyword>
<dbReference type="EMBL" id="JEMT01003879">
    <property type="protein sequence ID" value="EXX79379.1"/>
    <property type="molecule type" value="Genomic_DNA"/>
</dbReference>
<protein>
    <submittedName>
        <fullName evidence="1">Uncharacterized protein</fullName>
    </submittedName>
</protein>
<dbReference type="OrthoDB" id="10039566at2759"/>